<organism evidence="1 2">
    <name type="scientific">Tomitella cavernea</name>
    <dbReference type="NCBI Taxonomy" id="1387982"/>
    <lineage>
        <taxon>Bacteria</taxon>
        <taxon>Bacillati</taxon>
        <taxon>Actinomycetota</taxon>
        <taxon>Actinomycetes</taxon>
        <taxon>Mycobacteriales</taxon>
        <taxon>Tomitella</taxon>
    </lineage>
</organism>
<name>A0ABP9CR57_9ACTN</name>
<comment type="caution">
    <text evidence="1">The sequence shown here is derived from an EMBL/GenBank/DDBJ whole genome shotgun (WGS) entry which is preliminary data.</text>
</comment>
<evidence type="ECO:0000313" key="1">
    <source>
        <dbReference type="EMBL" id="GAA4815163.1"/>
    </source>
</evidence>
<evidence type="ECO:0008006" key="3">
    <source>
        <dbReference type="Google" id="ProtNLM"/>
    </source>
</evidence>
<proteinExistence type="predicted"/>
<accession>A0ABP9CR57</accession>
<evidence type="ECO:0000313" key="2">
    <source>
        <dbReference type="Proteomes" id="UP001500839"/>
    </source>
</evidence>
<reference evidence="2" key="1">
    <citation type="journal article" date="2019" name="Int. J. Syst. Evol. Microbiol.">
        <title>The Global Catalogue of Microorganisms (GCM) 10K type strain sequencing project: providing services to taxonomists for standard genome sequencing and annotation.</title>
        <authorList>
            <consortium name="The Broad Institute Genomics Platform"/>
            <consortium name="The Broad Institute Genome Sequencing Center for Infectious Disease"/>
            <person name="Wu L."/>
            <person name="Ma J."/>
        </authorList>
    </citation>
    <scope>NUCLEOTIDE SEQUENCE [LARGE SCALE GENOMIC DNA]</scope>
    <source>
        <strain evidence="2">JCM 18542</strain>
    </source>
</reference>
<gene>
    <name evidence="1" type="ORF">GCM10023353_20880</name>
</gene>
<protein>
    <recommendedName>
        <fullName evidence="3">Transposase</fullName>
    </recommendedName>
</protein>
<keyword evidence="2" id="KW-1185">Reference proteome</keyword>
<dbReference type="EMBL" id="BAABKQ010000001">
    <property type="protein sequence ID" value="GAA4815163.1"/>
    <property type="molecule type" value="Genomic_DNA"/>
</dbReference>
<dbReference type="Proteomes" id="UP001500839">
    <property type="component" value="Unassembled WGS sequence"/>
</dbReference>
<sequence>MTIAVPQHTAHTAYLSHLEWDAIGLLHDQHLGDLAPGERVRRSGRGRPGHRVAVLSNPYSPSRSWIRANGRASSTA</sequence>